<reference evidence="1 2" key="1">
    <citation type="submission" date="2019-07" db="EMBL/GenBank/DDBJ databases">
        <title>De Novo Assembly of kiwifruit Actinidia rufa.</title>
        <authorList>
            <person name="Sugita-Konishi S."/>
            <person name="Sato K."/>
            <person name="Mori E."/>
            <person name="Abe Y."/>
            <person name="Kisaki G."/>
            <person name="Hamano K."/>
            <person name="Suezawa K."/>
            <person name="Otani M."/>
            <person name="Fukuda T."/>
            <person name="Manabe T."/>
            <person name="Gomi K."/>
            <person name="Tabuchi M."/>
            <person name="Akimitsu K."/>
            <person name="Kataoka I."/>
        </authorList>
    </citation>
    <scope>NUCLEOTIDE SEQUENCE [LARGE SCALE GENOMIC DNA]</scope>
    <source>
        <strain evidence="2">cv. Fuchu</strain>
    </source>
</reference>
<dbReference type="PANTHER" id="PTHR31434:SF2">
    <property type="entry name" value="S PHASE CYCLIN A-ASSOCIATED PROTEIN IN THE ENDOPLASMIC RETICULUM"/>
    <property type="match status" value="1"/>
</dbReference>
<organism evidence="1 2">
    <name type="scientific">Actinidia rufa</name>
    <dbReference type="NCBI Taxonomy" id="165716"/>
    <lineage>
        <taxon>Eukaryota</taxon>
        <taxon>Viridiplantae</taxon>
        <taxon>Streptophyta</taxon>
        <taxon>Embryophyta</taxon>
        <taxon>Tracheophyta</taxon>
        <taxon>Spermatophyta</taxon>
        <taxon>Magnoliopsida</taxon>
        <taxon>eudicotyledons</taxon>
        <taxon>Gunneridae</taxon>
        <taxon>Pentapetalae</taxon>
        <taxon>asterids</taxon>
        <taxon>Ericales</taxon>
        <taxon>Actinidiaceae</taxon>
        <taxon>Actinidia</taxon>
    </lineage>
</organism>
<keyword evidence="2" id="KW-1185">Reference proteome</keyword>
<gene>
    <name evidence="1" type="ORF">Acr_26g0003800</name>
</gene>
<comment type="caution">
    <text evidence="1">The sequence shown here is derived from an EMBL/GenBank/DDBJ whole genome shotgun (WGS) entry which is preliminary data.</text>
</comment>
<name>A0A7J0H1X9_9ERIC</name>
<sequence>MNFLPEPPAGVGNAGIGYRTAVGTARAKIGRWIQELQRLQQARKEGAAIIGLIIADMLKISFWREKSLNCMLLAKLVCLILLLLPCQTSHTSKPETCKVTIYLLRLLRVVLSVPANKVYFLAQNLLPPIIPMLAGALENYIKIAASSSVSGSSNLLSSKTSVENLESISEALDGFLWTVAVIIGRGNSDERQLQMQDGLQELVIAYGVVHRLRDLFALYGRPQVEGSPFPSAILLSINLLAVLTSRSRTISSVDLESFPIERVPENVAMYPVNGYLLLPSTT</sequence>
<evidence type="ECO:0000313" key="2">
    <source>
        <dbReference type="Proteomes" id="UP000585474"/>
    </source>
</evidence>
<dbReference type="Proteomes" id="UP000585474">
    <property type="component" value="Unassembled WGS sequence"/>
</dbReference>
<proteinExistence type="predicted"/>
<dbReference type="PANTHER" id="PTHR31434">
    <property type="entry name" value="S PHASE CYCLIN A-ASSOCIATED PROTEIN IN THE ENDOPLASMIC RETICULUM"/>
    <property type="match status" value="1"/>
</dbReference>
<dbReference type="AlphaFoldDB" id="A0A7J0H1X9"/>
<accession>A0A7J0H1X9</accession>
<protein>
    <submittedName>
        <fullName evidence="1">Uncharacterized protein</fullName>
    </submittedName>
</protein>
<dbReference type="OrthoDB" id="71500at2759"/>
<dbReference type="EMBL" id="BJWL01000026">
    <property type="protein sequence ID" value="GFZ17110.1"/>
    <property type="molecule type" value="Genomic_DNA"/>
</dbReference>
<evidence type="ECO:0000313" key="1">
    <source>
        <dbReference type="EMBL" id="GFZ17110.1"/>
    </source>
</evidence>